<evidence type="ECO:0000313" key="8">
    <source>
        <dbReference type="Proteomes" id="UP001165289"/>
    </source>
</evidence>
<keyword evidence="8" id="KW-1185">Reference proteome</keyword>
<feature type="coiled-coil region" evidence="5">
    <location>
        <begin position="236"/>
        <end position="263"/>
    </location>
</feature>
<keyword evidence="1 4" id="KW-0479">Metal-binding</keyword>
<protein>
    <submittedName>
        <fullName evidence="7">Receptor protein</fullName>
    </submittedName>
</protein>
<feature type="zinc finger region" description="TRAF-type" evidence="4">
    <location>
        <begin position="166"/>
        <end position="210"/>
    </location>
</feature>
<keyword evidence="5" id="KW-0175">Coiled coil</keyword>
<reference evidence="7 8" key="1">
    <citation type="journal article" date="2023" name="BMC Biol.">
        <title>The compact genome of the sponge Oopsacas minuta (Hexactinellida) is lacking key metazoan core genes.</title>
        <authorList>
            <person name="Santini S."/>
            <person name="Schenkelaars Q."/>
            <person name="Jourda C."/>
            <person name="Duchesne M."/>
            <person name="Belahbib H."/>
            <person name="Rocher C."/>
            <person name="Selva M."/>
            <person name="Riesgo A."/>
            <person name="Vervoort M."/>
            <person name="Leys S.P."/>
            <person name="Kodjabachian L."/>
            <person name="Le Bivic A."/>
            <person name="Borchiellini C."/>
            <person name="Claverie J.M."/>
            <person name="Renard E."/>
        </authorList>
    </citation>
    <scope>NUCLEOTIDE SEQUENCE [LARGE SCALE GENOMIC DNA]</scope>
    <source>
        <strain evidence="7">SPO-2</strain>
    </source>
</reference>
<evidence type="ECO:0000256" key="5">
    <source>
        <dbReference type="SAM" id="Coils"/>
    </source>
</evidence>
<dbReference type="AlphaFoldDB" id="A0AAV7KBG4"/>
<proteinExistence type="predicted"/>
<keyword evidence="7" id="KW-0675">Receptor</keyword>
<dbReference type="InterPro" id="IPR013083">
    <property type="entry name" value="Znf_RING/FYVE/PHD"/>
</dbReference>
<feature type="domain" description="TRAF-type" evidence="6">
    <location>
        <begin position="111"/>
        <end position="154"/>
    </location>
</feature>
<evidence type="ECO:0000256" key="4">
    <source>
        <dbReference type="PROSITE-ProRule" id="PRU00207"/>
    </source>
</evidence>
<dbReference type="PANTHER" id="PTHR10131">
    <property type="entry name" value="TNF RECEPTOR ASSOCIATED FACTOR"/>
    <property type="match status" value="1"/>
</dbReference>
<organism evidence="7 8">
    <name type="scientific">Oopsacas minuta</name>
    <dbReference type="NCBI Taxonomy" id="111878"/>
    <lineage>
        <taxon>Eukaryota</taxon>
        <taxon>Metazoa</taxon>
        <taxon>Porifera</taxon>
        <taxon>Hexactinellida</taxon>
        <taxon>Hexasterophora</taxon>
        <taxon>Lyssacinosida</taxon>
        <taxon>Leucopsacidae</taxon>
        <taxon>Oopsacas</taxon>
    </lineage>
</organism>
<evidence type="ECO:0000256" key="2">
    <source>
        <dbReference type="ARBA" id="ARBA00022771"/>
    </source>
</evidence>
<evidence type="ECO:0000256" key="1">
    <source>
        <dbReference type="ARBA" id="ARBA00022723"/>
    </source>
</evidence>
<comment type="caution">
    <text evidence="7">The sequence shown here is derived from an EMBL/GenBank/DDBJ whole genome shotgun (WGS) entry which is preliminary data.</text>
</comment>
<keyword evidence="3 4" id="KW-0862">Zinc</keyword>
<evidence type="ECO:0000256" key="3">
    <source>
        <dbReference type="ARBA" id="ARBA00022833"/>
    </source>
</evidence>
<dbReference type="SUPFAM" id="SSF49599">
    <property type="entry name" value="TRAF domain-like"/>
    <property type="match status" value="1"/>
</dbReference>
<dbReference type="Proteomes" id="UP001165289">
    <property type="component" value="Unassembled WGS sequence"/>
</dbReference>
<dbReference type="GO" id="GO:0008270">
    <property type="term" value="F:zinc ion binding"/>
    <property type="evidence" value="ECO:0007669"/>
    <property type="project" value="UniProtKB-KW"/>
</dbReference>
<feature type="zinc finger region" description="TRAF-type" evidence="4">
    <location>
        <begin position="111"/>
        <end position="154"/>
    </location>
</feature>
<evidence type="ECO:0000313" key="7">
    <source>
        <dbReference type="EMBL" id="KAI6658045.1"/>
    </source>
</evidence>
<name>A0AAV7KBG4_9METZ</name>
<dbReference type="EMBL" id="JAKMXF010000110">
    <property type="protein sequence ID" value="KAI6658045.1"/>
    <property type="molecule type" value="Genomic_DNA"/>
</dbReference>
<accession>A0AAV7KBG4</accession>
<sequence>MAEFELIQDNISEIMYLSKGERGKTGAFGYRRDYLNQILSQAEEKSLICPSCKGIVREACKKTGVTECKNCGWYVDLDKVDGVREKVAKLSIKCPLMRECGWKGMLCEGEAHLKQCDSYLLTCRLGCGGIIKRCEFINHTEVICPLREVKCEFCQKKYLAQDLPGHFETCPAHPIKCKCGEEYSREEEAVHIRTECPLGKIQCPYYKYKCDVGIIQRKDLMTHKQDYLVQHQDLVIAYLEKENTELKMQIQNLSSEMRFKKEMDSFEWIVTIKKNEDEFLKGECDVSETEYVGSVITSGSSRFRCMLRVGQVIDVCICKLNNSMAMIAEGDMYITQYQLLIQSEKKDFYTETGVANNSIGRKYKPIFTLVEKIYKPCLRKNNTLYIKVFYN</sequence>
<feature type="domain" description="TRAF-type" evidence="6">
    <location>
        <begin position="166"/>
        <end position="210"/>
    </location>
</feature>
<evidence type="ECO:0000259" key="6">
    <source>
        <dbReference type="PROSITE" id="PS50145"/>
    </source>
</evidence>
<dbReference type="Pfam" id="PF02176">
    <property type="entry name" value="zf-TRAF"/>
    <property type="match status" value="2"/>
</dbReference>
<dbReference type="InterPro" id="IPR001293">
    <property type="entry name" value="Znf_TRAF"/>
</dbReference>
<dbReference type="Gene3D" id="3.30.40.10">
    <property type="entry name" value="Zinc/RING finger domain, C3HC4 (zinc finger)"/>
    <property type="match status" value="2"/>
</dbReference>
<dbReference type="PANTHER" id="PTHR10131:SF94">
    <property type="entry name" value="TNF RECEPTOR-ASSOCIATED FACTOR 4"/>
    <property type="match status" value="1"/>
</dbReference>
<dbReference type="PROSITE" id="PS50145">
    <property type="entry name" value="ZF_TRAF"/>
    <property type="match status" value="2"/>
</dbReference>
<gene>
    <name evidence="7" type="ORF">LOD99_15758</name>
</gene>
<keyword evidence="2 4" id="KW-0863">Zinc-finger</keyword>